<comment type="pathway">
    <text evidence="5">Cofactor biosynthesis; adenosylcobalamin biosynthesis; cob(II)yrinate a,c-diamide from sirohydrochlorin (anaerobic route): step 6/10.</text>
</comment>
<dbReference type="Proteomes" id="UP000184171">
    <property type="component" value="Unassembled WGS sequence"/>
</dbReference>
<dbReference type="Gene3D" id="3.30.2110.10">
    <property type="entry name" value="CbiD-like"/>
    <property type="match status" value="1"/>
</dbReference>
<protein>
    <recommendedName>
        <fullName evidence="5">Cobalt-precorrin-5B C(1)-methyltransferase</fullName>
        <ecNumber evidence="5">2.1.1.195</ecNumber>
    </recommendedName>
    <alternativeName>
        <fullName evidence="5">Cobalt-precorrin-6A synthase</fullName>
    </alternativeName>
</protein>
<dbReference type="NCBIfam" id="NF000849">
    <property type="entry name" value="PRK00075.1-1"/>
    <property type="match status" value="1"/>
</dbReference>
<proteinExistence type="inferred from homology"/>
<reference evidence="6 7" key="1">
    <citation type="submission" date="2016-11" db="EMBL/GenBank/DDBJ databases">
        <authorList>
            <person name="Jaros S."/>
            <person name="Januszkiewicz K."/>
            <person name="Wedrychowicz H."/>
        </authorList>
    </citation>
    <scope>NUCLEOTIDE SEQUENCE [LARGE SCALE GENOMIC DNA]</scope>
    <source>
        <strain evidence="6 7">DSM 5091</strain>
    </source>
</reference>
<keyword evidence="3 5" id="KW-0808">Transferase</keyword>
<dbReference type="OrthoDB" id="6439987at2"/>
<evidence type="ECO:0000256" key="2">
    <source>
        <dbReference type="ARBA" id="ARBA00022603"/>
    </source>
</evidence>
<dbReference type="PIRSF" id="PIRSF026782">
    <property type="entry name" value="CbiD"/>
    <property type="match status" value="1"/>
</dbReference>
<organism evidence="6 7">
    <name type="scientific">Malonomonas rubra DSM 5091</name>
    <dbReference type="NCBI Taxonomy" id="1122189"/>
    <lineage>
        <taxon>Bacteria</taxon>
        <taxon>Pseudomonadati</taxon>
        <taxon>Thermodesulfobacteriota</taxon>
        <taxon>Desulfuromonadia</taxon>
        <taxon>Desulfuromonadales</taxon>
        <taxon>Geopsychrobacteraceae</taxon>
        <taxon>Malonomonas</taxon>
    </lineage>
</organism>
<evidence type="ECO:0000313" key="7">
    <source>
        <dbReference type="Proteomes" id="UP000184171"/>
    </source>
</evidence>
<evidence type="ECO:0000256" key="4">
    <source>
        <dbReference type="ARBA" id="ARBA00022691"/>
    </source>
</evidence>
<dbReference type="InterPro" id="IPR002748">
    <property type="entry name" value="CbiD"/>
</dbReference>
<dbReference type="GO" id="GO:0019251">
    <property type="term" value="P:anaerobic cobalamin biosynthetic process"/>
    <property type="evidence" value="ECO:0007669"/>
    <property type="project" value="UniProtKB-UniRule"/>
</dbReference>
<evidence type="ECO:0000256" key="1">
    <source>
        <dbReference type="ARBA" id="ARBA00022573"/>
    </source>
</evidence>
<dbReference type="GO" id="GO:0032259">
    <property type="term" value="P:methylation"/>
    <property type="evidence" value="ECO:0007669"/>
    <property type="project" value="UniProtKB-KW"/>
</dbReference>
<keyword evidence="1 5" id="KW-0169">Cobalamin biosynthesis</keyword>
<keyword evidence="7" id="KW-1185">Reference proteome</keyword>
<accession>A0A1M6GLW9</accession>
<evidence type="ECO:0000256" key="3">
    <source>
        <dbReference type="ARBA" id="ARBA00022679"/>
    </source>
</evidence>
<name>A0A1M6GLW9_MALRU</name>
<comment type="function">
    <text evidence="5">Catalyzes the methylation of C-1 in cobalt-precorrin-5B to form cobalt-precorrin-6A.</text>
</comment>
<comment type="similarity">
    <text evidence="5">Belongs to the CbiD family.</text>
</comment>
<dbReference type="EC" id="2.1.1.195" evidence="5"/>
<dbReference type="PANTHER" id="PTHR35863:SF1">
    <property type="entry name" value="COBALT-PRECORRIN-5B C(1)-METHYLTRANSFERASE"/>
    <property type="match status" value="1"/>
</dbReference>
<gene>
    <name evidence="5" type="primary">cbiD</name>
    <name evidence="6" type="ORF">SAMN02745165_01597</name>
</gene>
<dbReference type="HAMAP" id="MF_00787">
    <property type="entry name" value="CbiD"/>
    <property type="match status" value="1"/>
</dbReference>
<dbReference type="AlphaFoldDB" id="A0A1M6GLW9"/>
<dbReference type="UniPathway" id="UPA00148">
    <property type="reaction ID" value="UER00227"/>
</dbReference>
<dbReference type="EMBL" id="FQZT01000004">
    <property type="protein sequence ID" value="SHJ10957.1"/>
    <property type="molecule type" value="Genomic_DNA"/>
</dbReference>
<keyword evidence="2 5" id="KW-0489">Methyltransferase</keyword>
<dbReference type="PANTHER" id="PTHR35863">
    <property type="entry name" value="COBALT-PRECORRIN-5B C(1)-METHYLTRANSFERASE"/>
    <property type="match status" value="1"/>
</dbReference>
<dbReference type="GO" id="GO:0043780">
    <property type="term" value="F:cobalt-precorrin-5B C1-methyltransferase activity"/>
    <property type="evidence" value="ECO:0007669"/>
    <property type="project" value="RHEA"/>
</dbReference>
<sequence length="350" mass="37408">MAKKELRSGYTTGACAAAAAKGAALLLRDGVAETVEIDLPAGFIAQFQLHGQALHDGVASCFVVKDAGDDPDITHGIELHAELRKTAGRGLEVVAGKGIGKVTKPGLAVPVGQAAINPVPKQMIAQALRQVFTEDEGLRLVLSIPDGEKRAEKTLNAKLGIIGGLSLLGTTGVVTPLSHKSWTDTIEVEIDVALATGLQQVVLSTGRTSELAARRHFDLPEDAFIMMGDFIGYTLEACQRKKVPQVALSGQFAKLLKIACGHPQTHVRHSQLDLTQLRRWAEEIGLDAAECEQLELANTARQIFEQYGADSALIERIGQEAVAVCQRQIPDANLEVLLVDYAGQVARIFS</sequence>
<evidence type="ECO:0000256" key="5">
    <source>
        <dbReference type="HAMAP-Rule" id="MF_00787"/>
    </source>
</evidence>
<dbReference type="InterPro" id="IPR036074">
    <property type="entry name" value="CbiD_sf"/>
</dbReference>
<comment type="catalytic activity">
    <reaction evidence="5">
        <text>Co-precorrin-5B + S-adenosyl-L-methionine = Co-precorrin-6A + S-adenosyl-L-homocysteine</text>
        <dbReference type="Rhea" id="RHEA:26285"/>
        <dbReference type="ChEBI" id="CHEBI:57856"/>
        <dbReference type="ChEBI" id="CHEBI:59789"/>
        <dbReference type="ChEBI" id="CHEBI:60063"/>
        <dbReference type="ChEBI" id="CHEBI:60064"/>
        <dbReference type="EC" id="2.1.1.195"/>
    </reaction>
</comment>
<dbReference type="RefSeq" id="WP_072907607.1">
    <property type="nucleotide sequence ID" value="NZ_FQZT01000004.1"/>
</dbReference>
<dbReference type="SUPFAM" id="SSF111342">
    <property type="entry name" value="CbiD-like"/>
    <property type="match status" value="1"/>
</dbReference>
<dbReference type="STRING" id="1122189.SAMN02745165_01597"/>
<evidence type="ECO:0000313" key="6">
    <source>
        <dbReference type="EMBL" id="SHJ10957.1"/>
    </source>
</evidence>
<keyword evidence="4 5" id="KW-0949">S-adenosyl-L-methionine</keyword>
<dbReference type="NCBIfam" id="TIGR00312">
    <property type="entry name" value="cbiD"/>
    <property type="match status" value="1"/>
</dbReference>
<dbReference type="Pfam" id="PF01888">
    <property type="entry name" value="CbiD"/>
    <property type="match status" value="1"/>
</dbReference>